<comment type="subcellular location">
    <subcellularLocation>
        <location evidence="1">Cytoplasm</location>
    </subcellularLocation>
</comment>
<feature type="region of interest" description="Disordered" evidence="12">
    <location>
        <begin position="1752"/>
        <end position="1792"/>
    </location>
</feature>
<evidence type="ECO:0000256" key="8">
    <source>
        <dbReference type="ARBA" id="ARBA00022840"/>
    </source>
</evidence>
<feature type="region of interest" description="Disordered" evidence="12">
    <location>
        <begin position="1706"/>
        <end position="1729"/>
    </location>
</feature>
<evidence type="ECO:0000256" key="2">
    <source>
        <dbReference type="ARBA" id="ARBA00005594"/>
    </source>
</evidence>
<keyword evidence="5" id="KW-0963">Cytoplasm</keyword>
<comment type="caution">
    <text evidence="14">The sequence shown here is derived from an EMBL/GenBank/DDBJ whole genome shotgun (WGS) entry which is preliminary data.</text>
</comment>
<keyword evidence="15" id="KW-1185">Reference proteome</keyword>
<evidence type="ECO:0000256" key="4">
    <source>
        <dbReference type="ARBA" id="ARBA00013782"/>
    </source>
</evidence>
<evidence type="ECO:0000256" key="9">
    <source>
        <dbReference type="ARBA" id="ARBA00022917"/>
    </source>
</evidence>
<comment type="similarity">
    <text evidence="2">Belongs to the class-I aminoacyl-tRNA synthetase family.</text>
</comment>
<dbReference type="GO" id="GO:0006436">
    <property type="term" value="P:tryptophanyl-tRNA aminoacylation"/>
    <property type="evidence" value="ECO:0007669"/>
    <property type="project" value="InterPro"/>
</dbReference>
<dbReference type="CDD" id="cd00180">
    <property type="entry name" value="PKc"/>
    <property type="match status" value="2"/>
</dbReference>
<keyword evidence="6" id="KW-0436">Ligase</keyword>
<name>A0AAI9XUX9_9PEZI</name>
<keyword evidence="10" id="KW-0030">Aminoacyl-tRNA synthetase</keyword>
<dbReference type="GO" id="GO:0005524">
    <property type="term" value="F:ATP binding"/>
    <property type="evidence" value="ECO:0007669"/>
    <property type="project" value="UniProtKB-KW"/>
</dbReference>
<dbReference type="FunFam" id="3.40.50.620:FF:000033">
    <property type="entry name" value="tryptophan--tRNA ligase, cytoplasmic"/>
    <property type="match status" value="1"/>
</dbReference>
<evidence type="ECO:0000256" key="1">
    <source>
        <dbReference type="ARBA" id="ARBA00004496"/>
    </source>
</evidence>
<feature type="domain" description="Protein kinase" evidence="13">
    <location>
        <begin position="416"/>
        <end position="742"/>
    </location>
</feature>
<evidence type="ECO:0000256" key="5">
    <source>
        <dbReference type="ARBA" id="ARBA00022490"/>
    </source>
</evidence>
<feature type="region of interest" description="Disordered" evidence="12">
    <location>
        <begin position="1"/>
        <end position="47"/>
    </location>
</feature>
<keyword evidence="8" id="KW-0067">ATP-binding</keyword>
<feature type="compositionally biased region" description="Polar residues" evidence="12">
    <location>
        <begin position="1184"/>
        <end position="1194"/>
    </location>
</feature>
<dbReference type="Proteomes" id="UP001239213">
    <property type="component" value="Unassembled WGS sequence"/>
</dbReference>
<dbReference type="SUPFAM" id="SSF56112">
    <property type="entry name" value="Protein kinase-like (PK-like)"/>
    <property type="match status" value="2"/>
</dbReference>
<reference evidence="14" key="1">
    <citation type="submission" date="2016-11" db="EMBL/GenBank/DDBJ databases">
        <title>The genome sequence of Colletotrichum cuscutae.</title>
        <authorList>
            <person name="Baroncelli R."/>
        </authorList>
    </citation>
    <scope>NUCLEOTIDE SEQUENCE</scope>
    <source>
        <strain evidence="14">IMI 304802</strain>
    </source>
</reference>
<dbReference type="PRINTS" id="PR01039">
    <property type="entry name" value="TRNASYNTHTRP"/>
</dbReference>
<dbReference type="SMART" id="SM00220">
    <property type="entry name" value="S_TKc"/>
    <property type="match status" value="1"/>
</dbReference>
<dbReference type="CDD" id="cd00806">
    <property type="entry name" value="TrpRS_core"/>
    <property type="match status" value="1"/>
</dbReference>
<feature type="compositionally biased region" description="Low complexity" evidence="12">
    <location>
        <begin position="37"/>
        <end position="47"/>
    </location>
</feature>
<evidence type="ECO:0000256" key="10">
    <source>
        <dbReference type="ARBA" id="ARBA00023146"/>
    </source>
</evidence>
<dbReference type="SUPFAM" id="SSF52374">
    <property type="entry name" value="Nucleotidylyl transferase"/>
    <property type="match status" value="1"/>
</dbReference>
<dbReference type="PROSITE" id="PS50011">
    <property type="entry name" value="PROTEIN_KINASE_DOM"/>
    <property type="match status" value="2"/>
</dbReference>
<dbReference type="InterPro" id="IPR010730">
    <property type="entry name" value="HET"/>
</dbReference>
<keyword evidence="9" id="KW-0648">Protein biosynthesis</keyword>
<feature type="region of interest" description="Disordered" evidence="12">
    <location>
        <begin position="1184"/>
        <end position="1203"/>
    </location>
</feature>
<feature type="region of interest" description="Disordered" evidence="12">
    <location>
        <begin position="2217"/>
        <end position="2263"/>
    </location>
</feature>
<evidence type="ECO:0000313" key="15">
    <source>
        <dbReference type="Proteomes" id="UP001239213"/>
    </source>
</evidence>
<dbReference type="Gene3D" id="3.40.50.620">
    <property type="entry name" value="HUPs"/>
    <property type="match status" value="1"/>
</dbReference>
<dbReference type="InterPro" id="IPR011009">
    <property type="entry name" value="Kinase-like_dom_sf"/>
</dbReference>
<evidence type="ECO:0000313" key="14">
    <source>
        <dbReference type="EMBL" id="KAK1460525.1"/>
    </source>
</evidence>
<dbReference type="GO" id="GO:0004830">
    <property type="term" value="F:tryptophan-tRNA ligase activity"/>
    <property type="evidence" value="ECO:0007669"/>
    <property type="project" value="UniProtKB-EC"/>
</dbReference>
<feature type="compositionally biased region" description="Basic and acidic residues" evidence="12">
    <location>
        <begin position="2227"/>
        <end position="2263"/>
    </location>
</feature>
<dbReference type="Pfam" id="PF00069">
    <property type="entry name" value="Pkinase"/>
    <property type="match status" value="2"/>
</dbReference>
<dbReference type="EMBL" id="MPDP01000273">
    <property type="protein sequence ID" value="KAK1460525.1"/>
    <property type="molecule type" value="Genomic_DNA"/>
</dbReference>
<evidence type="ECO:0000256" key="7">
    <source>
        <dbReference type="ARBA" id="ARBA00022741"/>
    </source>
</evidence>
<dbReference type="FunFam" id="1.10.240.10:FF:000003">
    <property type="entry name" value="Tryptophan--tRNA ligase, cytoplasmic"/>
    <property type="match status" value="1"/>
</dbReference>
<sequence length="2263" mass="255215">MDTTKNVGSASSSPDLREISRNGLDATSNKSCHFKTSKSSTTASSVSPTIPRTTFNAIIDNGVKCNSAIDSNSSQHGLRTQSDFFSPSILGIPHQKQEIPCLDETPSATIEELTQGVGLGIPDGRMVPAIIKAEISDLVRHDLEIVAGLIHTNHLRPQDIPYYPDRHEPSPTPGAALAPITGNGLPPESALPPPAVPFEPSEVMDRGDQMYTKAVKEGLLPVSPTQEDPLLDSFEDRLYMSFKTNPQTHRQFLPKGQLNSLIRKQPVIQELKRKVPGVRRSSYERLTSTICDNHNPAKENPNPPSKSYQKVFAILVLIDMVPSIQGFIDEGICDQDLPLVKAAENGGLFELRVEARRNYRLKTFLSWTRVSIRNFEEYQWTILPPFFTKGKRKNVKHYVLAPHIVLPFTSTSNHDDIGAAEMHGGGFSRVFKAEIHPDHHDFSNSASEPSVRPNTFAVKCLNSPSKELFQKEVQVLKKFSGDSHPHLISLLATYEQSGHFHLIFPWAEADLMKYWKELNPRPILSFGTISWMAEQCQGIADGLVRLHQYDSDLQEKASQSTGLLLTPLDALNRDHESSKRRYGRHGDIKPENILWFHETLESIDQGILRLTDFGLAELHSRLSRSNQHGSQMANSPTYRPPECDLRRRIIRQSCDIWSLGCVFLEFITWSLGGKDLLLEFAQLRFSPDPWLSGIDSDTFFTINTSEAKDSSTASVKPAVVRLFDLFEDEAPPTPEKALIRFVHEKAKKVFAIVVCCGTSGTELLTTIKFFKTNGFKDSDLPIKKPGTPVQGCSSWTFPFPFDRMQDRGIRRIWNGFKIEGFYNKQWCFLAPVFSKTKFQHHLSPDCVFPFTWVNNIVKGGMFSQVHEVDIHPQHQEHPEFTVDGQRAHVAIKEILVNNDRRDEIEKNYEDERKALSEITDLRHKHIIQRIAAITRGERRYFMFQWADGGNLREFWKEKTRPVLTPVLVKETVTQLLGLADALHALHNYKNQGNYRHGDLKPENILRFRNETVVGILKIADMGLAKHHNDNTAVRKKATSAKYGTVRYEPPEVVTNRLDKARSRLYDIWSMGCIMLECIIWLLYGCEALDKFDDSLSNDGYDCSFFKIREIDGARVAEVHPVVVLWMDSMANDRQCCRDSAIGDLLNLVRSRLLVVPLLMQAPTRILNGAQTTIFIENQPDRRISVTSASQNTPESGPYRADAGAMRSGLDNILRKADNNETYLSIAQDRRNINGPPSLTIPRSQTTNLLSPGAAEKPRGNTPFLGALQAQYSVDPSSTKYDSIGLQTGFPRLAPGGHQLHFEVLRQWLQSCDHGLSHSDCLQATEVNLPTRLLEVSGSQIRLWETKGARGRYLALSHPWGDPAKHRHFCTYMSNIEKHKRGIDFKDLPATFKDAVTTTRELGFQHLWIDSICIIQGPDGDFKEESKHMEDVFSFAYCVIAASRATGQDDGFLGPRPDRRYVTFNRNNGGIYHVCQQIDDFEGDVIEGELCKRGWVLQERALAHRTIYFTERQTYWECGQGVRCETMTKLDNNVAAFLGDPRFPTIAMNSPRGAKIHLYQDLYKQYSRLQFSRNEDRPFGIAGLEKRLIQSFKTHGGYGVFDDGGGLLRRSLLWQRASDSALDRIIFPAERDLEVPTWSWMAYKGGIDYLEPPFDGVDWEKSEIQSPWANKSPDGFYHTSDKSLGISLSAVAREFSQLDGHHSASKLIFDNPAKSDGQLPNAGAHPHPAIDSRFSELLPRQLCVIKQFESPQEAYRRRVTSRQDPEISFRSSIDTPHHRPRPRDTMASAPEAPTAAIPAEAVGDAPAASGGQKVDPWNVSGEVGTDGKVKAIDYKKIVDEFGTKLIDDALLERFERVTGHRPHHFLRRQIVFSHRDLDLILDRVEKKQPFFIYTGRGPSSDSMHVGHAIPFQLTKWLSDVLDAPLVIMMTDDEKFLFSEKRTVEEVQHYTRENAKDIIAIGFNPERTFIFSDYDYMGGNFYKNVTRVAKRITLNTAKAVFGFDDSSNIGKVHFASIQASSSFGNSFPHIFGDDEAKTSQIPCLIPCAIDQDPYFRVTRDCAAGLRYAKPSLIHSRFLDALQGPGSKMSASIDSSAIFLNDTPKQIQNKMNKYAFSGGKVTAEEQRAEGADPDVDVSYQYLRFFLDDDEELAKIREDYRTGKMLTGEIKKRCAEELAKYCTAFQERRAKVDEETVNLFFSRRPLSWGLAENLKSIPIREANTDGPAEGADGKMTKNQLKKLEKQRQIDEKKAAKAKEKEAAKASA</sequence>
<dbReference type="InterPro" id="IPR014729">
    <property type="entry name" value="Rossmann-like_a/b/a_fold"/>
</dbReference>
<feature type="domain" description="Protein kinase" evidence="13">
    <location>
        <begin position="851"/>
        <end position="1175"/>
    </location>
</feature>
<dbReference type="Gene3D" id="1.10.240.10">
    <property type="entry name" value="Tyrosyl-Transfer RNA Synthetase"/>
    <property type="match status" value="1"/>
</dbReference>
<dbReference type="Pfam" id="PF06985">
    <property type="entry name" value="HET"/>
    <property type="match status" value="1"/>
</dbReference>
<dbReference type="InterPro" id="IPR002306">
    <property type="entry name" value="Trp-tRNA-ligase"/>
</dbReference>
<dbReference type="Gene3D" id="1.10.510.10">
    <property type="entry name" value="Transferase(Phosphotransferase) domain 1"/>
    <property type="match status" value="2"/>
</dbReference>
<evidence type="ECO:0000256" key="6">
    <source>
        <dbReference type="ARBA" id="ARBA00022598"/>
    </source>
</evidence>
<dbReference type="InterPro" id="IPR000719">
    <property type="entry name" value="Prot_kinase_dom"/>
</dbReference>
<evidence type="ECO:0000256" key="3">
    <source>
        <dbReference type="ARBA" id="ARBA00013161"/>
    </source>
</evidence>
<keyword evidence="7" id="KW-0547">Nucleotide-binding</keyword>
<protein>
    <recommendedName>
        <fullName evidence="4">Tryptophan--tRNA ligase, cytoplasmic</fullName>
        <ecNumber evidence="3">6.1.1.2</ecNumber>
    </recommendedName>
    <alternativeName>
        <fullName evidence="11">Tryptophanyl-tRNA synthetase</fullName>
    </alternativeName>
</protein>
<dbReference type="PROSITE" id="PS00178">
    <property type="entry name" value="AA_TRNA_LIGASE_I"/>
    <property type="match status" value="1"/>
</dbReference>
<dbReference type="InterPro" id="IPR001412">
    <property type="entry name" value="aa-tRNA-synth_I_CS"/>
</dbReference>
<feature type="compositionally biased region" description="Polar residues" evidence="12">
    <location>
        <begin position="1"/>
        <end position="14"/>
    </location>
</feature>
<dbReference type="Pfam" id="PF00579">
    <property type="entry name" value="tRNA-synt_1b"/>
    <property type="match status" value="1"/>
</dbReference>
<organism evidence="14 15">
    <name type="scientific">Colletotrichum cuscutae</name>
    <dbReference type="NCBI Taxonomy" id="1209917"/>
    <lineage>
        <taxon>Eukaryota</taxon>
        <taxon>Fungi</taxon>
        <taxon>Dikarya</taxon>
        <taxon>Ascomycota</taxon>
        <taxon>Pezizomycotina</taxon>
        <taxon>Sordariomycetes</taxon>
        <taxon>Hypocreomycetidae</taxon>
        <taxon>Glomerellales</taxon>
        <taxon>Glomerellaceae</taxon>
        <taxon>Colletotrichum</taxon>
        <taxon>Colletotrichum acutatum species complex</taxon>
    </lineage>
</organism>
<dbReference type="EC" id="6.1.1.2" evidence="3"/>
<dbReference type="PANTHER" id="PTHR10055">
    <property type="entry name" value="TRYPTOPHANYL-TRNA SYNTHETASE"/>
    <property type="match status" value="1"/>
</dbReference>
<evidence type="ECO:0000259" key="13">
    <source>
        <dbReference type="PROSITE" id="PS50011"/>
    </source>
</evidence>
<dbReference type="InterPro" id="IPR002305">
    <property type="entry name" value="aa-tRNA-synth_Ic"/>
</dbReference>
<dbReference type="PANTHER" id="PTHR10055:SF1">
    <property type="entry name" value="TRYPTOPHAN--TRNA LIGASE, CYTOPLASMIC"/>
    <property type="match status" value="1"/>
</dbReference>
<dbReference type="NCBIfam" id="TIGR00233">
    <property type="entry name" value="trpS"/>
    <property type="match status" value="1"/>
</dbReference>
<evidence type="ECO:0000256" key="11">
    <source>
        <dbReference type="ARBA" id="ARBA00030268"/>
    </source>
</evidence>
<gene>
    <name evidence="14" type="ORF">CCUS01_08872</name>
</gene>
<proteinExistence type="inferred from homology"/>
<dbReference type="Gene3D" id="3.30.200.20">
    <property type="entry name" value="Phosphorylase Kinase, domain 1"/>
    <property type="match status" value="1"/>
</dbReference>
<accession>A0AAI9XUX9</accession>
<evidence type="ECO:0000256" key="12">
    <source>
        <dbReference type="SAM" id="MobiDB-lite"/>
    </source>
</evidence>
<dbReference type="GO" id="GO:0004672">
    <property type="term" value="F:protein kinase activity"/>
    <property type="evidence" value="ECO:0007669"/>
    <property type="project" value="InterPro"/>
</dbReference>
<dbReference type="GO" id="GO:0005737">
    <property type="term" value="C:cytoplasm"/>
    <property type="evidence" value="ECO:0007669"/>
    <property type="project" value="UniProtKB-SubCell"/>
</dbReference>